<keyword evidence="3" id="KW-1185">Reference proteome</keyword>
<gene>
    <name evidence="2" type="ORF">GGR23_003992</name>
</gene>
<feature type="region of interest" description="Disordered" evidence="1">
    <location>
        <begin position="255"/>
        <end position="279"/>
    </location>
</feature>
<reference evidence="2 3" key="1">
    <citation type="submission" date="2020-08" db="EMBL/GenBank/DDBJ databases">
        <title>Genomic Encyclopedia of Type Strains, Phase IV (KMG-IV): sequencing the most valuable type-strain genomes for metagenomic binning, comparative biology and taxonomic classification.</title>
        <authorList>
            <person name="Goeker M."/>
        </authorList>
    </citation>
    <scope>NUCLEOTIDE SEQUENCE [LARGE SCALE GENOMIC DNA]</scope>
    <source>
        <strain evidence="2 3">DSM 29853</strain>
    </source>
</reference>
<comment type="caution">
    <text evidence="2">The sequence shown here is derived from an EMBL/GenBank/DDBJ whole genome shotgun (WGS) entry which is preliminary data.</text>
</comment>
<organism evidence="2 3">
    <name type="scientific">Gellertiella hungarica</name>
    <dbReference type="NCBI Taxonomy" id="1572859"/>
    <lineage>
        <taxon>Bacteria</taxon>
        <taxon>Pseudomonadati</taxon>
        <taxon>Pseudomonadota</taxon>
        <taxon>Alphaproteobacteria</taxon>
        <taxon>Hyphomicrobiales</taxon>
        <taxon>Rhizobiaceae</taxon>
        <taxon>Gellertiella</taxon>
    </lineage>
</organism>
<dbReference type="RefSeq" id="WP_183368031.1">
    <property type="nucleotide sequence ID" value="NZ_JACIEZ010000011.1"/>
</dbReference>
<accession>A0A7W6NMM7</accession>
<sequence>MSVIATAVKHLLAAGVTGDDLIAAIAEMEASMAPAVSTQRTARQERNRRYYEKNKASEKRLKASEPSYSDASAPSPSSFPLDPPSQTHPPIIPQPSSPAPGIARGAMASRQADLRQEFDSRFWPNYPNKVGKPVAFKAFVKARAGADLETIMAGLRAYVGKRDDRPWCNPATWLNQERWNDLPAMVQRGPPGAAPGPDGLHRDQQGRVSMADFTGKVLQRMKERDDGRTIEADYQHGAGDGIEPAFHRARAEERFTGIEDGQLHRRLPRPSLPLCEDGD</sequence>
<dbReference type="Proteomes" id="UP000528286">
    <property type="component" value="Unassembled WGS sequence"/>
</dbReference>
<feature type="region of interest" description="Disordered" evidence="1">
    <location>
        <begin position="32"/>
        <end position="111"/>
    </location>
</feature>
<evidence type="ECO:0000313" key="2">
    <source>
        <dbReference type="EMBL" id="MBB4066774.1"/>
    </source>
</evidence>
<feature type="compositionally biased region" description="Low complexity" evidence="1">
    <location>
        <begin position="64"/>
        <end position="80"/>
    </location>
</feature>
<protein>
    <submittedName>
        <fullName evidence="2">Uncharacterized protein</fullName>
    </submittedName>
</protein>
<name>A0A7W6NMM7_9HYPH</name>
<evidence type="ECO:0000256" key="1">
    <source>
        <dbReference type="SAM" id="MobiDB-lite"/>
    </source>
</evidence>
<feature type="compositionally biased region" description="Basic and acidic residues" evidence="1">
    <location>
        <begin position="42"/>
        <end position="63"/>
    </location>
</feature>
<dbReference type="EMBL" id="JACIEZ010000011">
    <property type="protein sequence ID" value="MBB4066774.1"/>
    <property type="molecule type" value="Genomic_DNA"/>
</dbReference>
<dbReference type="AlphaFoldDB" id="A0A7W6NMM7"/>
<proteinExistence type="predicted"/>
<evidence type="ECO:0000313" key="3">
    <source>
        <dbReference type="Proteomes" id="UP000528286"/>
    </source>
</evidence>
<feature type="compositionally biased region" description="Pro residues" evidence="1">
    <location>
        <begin position="81"/>
        <end position="98"/>
    </location>
</feature>